<keyword evidence="4" id="KW-1185">Reference proteome</keyword>
<accession>A0A918I4C7</accession>
<reference evidence="3" key="2">
    <citation type="submission" date="2020-09" db="EMBL/GenBank/DDBJ databases">
        <authorList>
            <person name="Sun Q."/>
            <person name="Ohkuma M."/>
        </authorList>
    </citation>
    <scope>NUCLEOTIDE SEQUENCE</scope>
    <source>
        <strain evidence="3">JCM 4391</strain>
    </source>
</reference>
<evidence type="ECO:0000259" key="2">
    <source>
        <dbReference type="PROSITE" id="PS50940"/>
    </source>
</evidence>
<comment type="caution">
    <text evidence="3">The sequence shown here is derived from an EMBL/GenBank/DDBJ whole genome shotgun (WGS) entry which is preliminary data.</text>
</comment>
<dbReference type="Pfam" id="PF01607">
    <property type="entry name" value="CBM_14"/>
    <property type="match status" value="1"/>
</dbReference>
<organism evidence="3 4">
    <name type="scientific">Streptomyces lavendofoliae</name>
    <dbReference type="NCBI Taxonomy" id="67314"/>
    <lineage>
        <taxon>Bacteria</taxon>
        <taxon>Bacillati</taxon>
        <taxon>Actinomycetota</taxon>
        <taxon>Actinomycetes</taxon>
        <taxon>Kitasatosporales</taxon>
        <taxon>Streptomycetaceae</taxon>
        <taxon>Streptomyces</taxon>
    </lineage>
</organism>
<dbReference type="InterPro" id="IPR002557">
    <property type="entry name" value="Chitin-bd_dom"/>
</dbReference>
<dbReference type="SUPFAM" id="SSF57625">
    <property type="entry name" value="Invertebrate chitin-binding proteins"/>
    <property type="match status" value="1"/>
</dbReference>
<evidence type="ECO:0000313" key="3">
    <source>
        <dbReference type="EMBL" id="GGU68193.1"/>
    </source>
</evidence>
<evidence type="ECO:0000313" key="4">
    <source>
        <dbReference type="Proteomes" id="UP000636661"/>
    </source>
</evidence>
<dbReference type="SMART" id="SM00494">
    <property type="entry name" value="ChtBD2"/>
    <property type="match status" value="1"/>
</dbReference>
<sequence length="128" mass="13874">MAGNPGRPPARRRRLNRPGRRLPATGAQRRVAGVTLPGWTPPSPASSAGSRLVEDYDCTGKPGGNYMHPTDCTKFMSCVAGRYAYERNCAACDPDPADCPTGRLHYDLNSDACLWSYEASCVTEQAPR</sequence>
<dbReference type="AlphaFoldDB" id="A0A918I4C7"/>
<dbReference type="Proteomes" id="UP000636661">
    <property type="component" value="Unassembled WGS sequence"/>
</dbReference>
<name>A0A918I4C7_9ACTN</name>
<dbReference type="GO" id="GO:0005576">
    <property type="term" value="C:extracellular region"/>
    <property type="evidence" value="ECO:0007669"/>
    <property type="project" value="InterPro"/>
</dbReference>
<evidence type="ECO:0000256" key="1">
    <source>
        <dbReference type="SAM" id="MobiDB-lite"/>
    </source>
</evidence>
<dbReference type="InterPro" id="IPR036508">
    <property type="entry name" value="Chitin-bd_dom_sf"/>
</dbReference>
<reference evidence="3" key="1">
    <citation type="journal article" date="2014" name="Int. J. Syst. Evol. Microbiol.">
        <title>Complete genome sequence of Corynebacterium casei LMG S-19264T (=DSM 44701T), isolated from a smear-ripened cheese.</title>
        <authorList>
            <consortium name="US DOE Joint Genome Institute (JGI-PGF)"/>
            <person name="Walter F."/>
            <person name="Albersmeier A."/>
            <person name="Kalinowski J."/>
            <person name="Ruckert C."/>
        </authorList>
    </citation>
    <scope>NUCLEOTIDE SEQUENCE</scope>
    <source>
        <strain evidence="3">JCM 4391</strain>
    </source>
</reference>
<protein>
    <recommendedName>
        <fullName evidence="2">Chitin-binding type-2 domain-containing protein</fullName>
    </recommendedName>
</protein>
<proteinExistence type="predicted"/>
<dbReference type="PROSITE" id="PS50940">
    <property type="entry name" value="CHIT_BIND_II"/>
    <property type="match status" value="1"/>
</dbReference>
<dbReference type="Gene3D" id="2.170.140.10">
    <property type="entry name" value="Chitin binding domain"/>
    <property type="match status" value="1"/>
</dbReference>
<feature type="compositionally biased region" description="Basic residues" evidence="1">
    <location>
        <begin position="9"/>
        <end position="20"/>
    </location>
</feature>
<dbReference type="GO" id="GO:0008061">
    <property type="term" value="F:chitin binding"/>
    <property type="evidence" value="ECO:0007669"/>
    <property type="project" value="InterPro"/>
</dbReference>
<feature type="domain" description="Chitin-binding type-2" evidence="2">
    <location>
        <begin position="55"/>
        <end position="89"/>
    </location>
</feature>
<feature type="region of interest" description="Disordered" evidence="1">
    <location>
        <begin position="1"/>
        <end position="51"/>
    </location>
</feature>
<dbReference type="RefSeq" id="WP_268251500.1">
    <property type="nucleotide sequence ID" value="NZ_BMTP01000035.1"/>
</dbReference>
<gene>
    <name evidence="3" type="ORF">GCM10010274_65700</name>
</gene>
<dbReference type="EMBL" id="BMTP01000035">
    <property type="protein sequence ID" value="GGU68193.1"/>
    <property type="molecule type" value="Genomic_DNA"/>
</dbReference>